<evidence type="ECO:0000313" key="2">
    <source>
        <dbReference type="Proteomes" id="UP001303046"/>
    </source>
</evidence>
<name>A0ABR1CET5_NECAM</name>
<evidence type="ECO:0008006" key="3">
    <source>
        <dbReference type="Google" id="ProtNLM"/>
    </source>
</evidence>
<proteinExistence type="predicted"/>
<dbReference type="Proteomes" id="UP001303046">
    <property type="component" value="Unassembled WGS sequence"/>
</dbReference>
<reference evidence="1 2" key="1">
    <citation type="submission" date="2023-08" db="EMBL/GenBank/DDBJ databases">
        <title>A Necator americanus chromosomal reference genome.</title>
        <authorList>
            <person name="Ilik V."/>
            <person name="Petrzelkova K.J."/>
            <person name="Pardy F."/>
            <person name="Fuh T."/>
            <person name="Niatou-Singa F.S."/>
            <person name="Gouil Q."/>
            <person name="Baker L."/>
            <person name="Ritchie M.E."/>
            <person name="Jex A.R."/>
            <person name="Gazzola D."/>
            <person name="Li H."/>
            <person name="Toshio Fujiwara R."/>
            <person name="Zhan B."/>
            <person name="Aroian R.V."/>
            <person name="Pafco B."/>
            <person name="Schwarz E.M."/>
        </authorList>
    </citation>
    <scope>NUCLEOTIDE SEQUENCE [LARGE SCALE GENOMIC DNA]</scope>
    <source>
        <strain evidence="1 2">Aroian</strain>
        <tissue evidence="1">Whole animal</tissue>
    </source>
</reference>
<gene>
    <name evidence="1" type="primary">Necator_chrII.g7016</name>
    <name evidence="1" type="ORF">RB195_019223</name>
</gene>
<dbReference type="EMBL" id="JAVFWL010000002">
    <property type="protein sequence ID" value="KAK6736411.1"/>
    <property type="molecule type" value="Genomic_DNA"/>
</dbReference>
<accession>A0ABR1CET5</accession>
<organism evidence="1 2">
    <name type="scientific">Necator americanus</name>
    <name type="common">Human hookworm</name>
    <dbReference type="NCBI Taxonomy" id="51031"/>
    <lineage>
        <taxon>Eukaryota</taxon>
        <taxon>Metazoa</taxon>
        <taxon>Ecdysozoa</taxon>
        <taxon>Nematoda</taxon>
        <taxon>Chromadorea</taxon>
        <taxon>Rhabditida</taxon>
        <taxon>Rhabditina</taxon>
        <taxon>Rhabditomorpha</taxon>
        <taxon>Strongyloidea</taxon>
        <taxon>Ancylostomatidae</taxon>
        <taxon>Bunostominae</taxon>
        <taxon>Necator</taxon>
    </lineage>
</organism>
<comment type="caution">
    <text evidence="1">The sequence shown here is derived from an EMBL/GenBank/DDBJ whole genome shotgun (WGS) entry which is preliminary data.</text>
</comment>
<protein>
    <recommendedName>
        <fullName evidence="3">Mos1 transposase HTH domain-containing protein</fullName>
    </recommendedName>
</protein>
<sequence>MAGSSNLATPLLKPIETSQVFGTEAPSERSVRACFQRFKAGIKKFEDEPRSGRPTAIPFDELKNLTGQHSYEGVWYFAASLDCSLSTVSNGLRSL</sequence>
<evidence type="ECO:0000313" key="1">
    <source>
        <dbReference type="EMBL" id="KAK6736411.1"/>
    </source>
</evidence>
<keyword evidence="2" id="KW-1185">Reference proteome</keyword>